<keyword evidence="1 6" id="KW-0732">Signal</keyword>
<keyword evidence="4" id="KW-0325">Glycoprotein</keyword>
<dbReference type="EMBL" id="JBGFUD010001227">
    <property type="protein sequence ID" value="MFH4975974.1"/>
    <property type="molecule type" value="Genomic_DNA"/>
</dbReference>
<dbReference type="InterPro" id="IPR002172">
    <property type="entry name" value="LDrepeatLR_classA_rpt"/>
</dbReference>
<reference evidence="7 8" key="1">
    <citation type="submission" date="2024-08" db="EMBL/GenBank/DDBJ databases">
        <title>Gnathostoma spinigerum genome.</title>
        <authorList>
            <person name="Gonzalez-Bertolin B."/>
            <person name="Monzon S."/>
            <person name="Zaballos A."/>
            <person name="Jimenez P."/>
            <person name="Dekumyoy P."/>
            <person name="Varona S."/>
            <person name="Cuesta I."/>
            <person name="Sumanam S."/>
            <person name="Adisakwattana P."/>
            <person name="Gasser R.B."/>
            <person name="Hernandez-Gonzalez A."/>
            <person name="Young N.D."/>
            <person name="Perteguer M.J."/>
        </authorList>
    </citation>
    <scope>NUCLEOTIDE SEQUENCE [LARGE SCALE GENOMIC DNA]</scope>
    <source>
        <strain evidence="7">AL3</strain>
        <tissue evidence="7">Liver</tissue>
    </source>
</reference>
<protein>
    <submittedName>
        <fullName evidence="7">Uncharacterized protein</fullName>
    </submittedName>
</protein>
<keyword evidence="2" id="KW-0677">Repeat</keyword>
<gene>
    <name evidence="7" type="ORF">AB6A40_002683</name>
</gene>
<feature type="disulfide bond" evidence="5">
    <location>
        <begin position="80"/>
        <end position="95"/>
    </location>
</feature>
<keyword evidence="8" id="KW-1185">Reference proteome</keyword>
<feature type="disulfide bond" evidence="5">
    <location>
        <begin position="61"/>
        <end position="73"/>
    </location>
</feature>
<proteinExistence type="predicted"/>
<evidence type="ECO:0000313" key="7">
    <source>
        <dbReference type="EMBL" id="MFH4975974.1"/>
    </source>
</evidence>
<feature type="chain" id="PRO_5044782986" evidence="6">
    <location>
        <begin position="24"/>
        <end position="111"/>
    </location>
</feature>
<comment type="caution">
    <text evidence="7">The sequence shown here is derived from an EMBL/GenBank/DDBJ whole genome shotgun (WGS) entry which is preliminary data.</text>
</comment>
<dbReference type="PROSITE" id="PS50068">
    <property type="entry name" value="LDLRA_2"/>
    <property type="match status" value="1"/>
</dbReference>
<sequence>MMHLLDTVLLIFLSVSRRHHSEAVNPDAIPIQVDAPISQTERRISPTGGVAVAAHGAPIGCTENDFRCNDGKCIRLEWKCDGSGDCTDGEDEKDCQNIVGETLLHDVHKTV</sequence>
<evidence type="ECO:0000256" key="3">
    <source>
        <dbReference type="ARBA" id="ARBA00023157"/>
    </source>
</evidence>
<dbReference type="SMART" id="SM00192">
    <property type="entry name" value="LDLa"/>
    <property type="match status" value="1"/>
</dbReference>
<dbReference type="Gene3D" id="4.10.400.10">
    <property type="entry name" value="Low-density Lipoprotein Receptor"/>
    <property type="match status" value="1"/>
</dbReference>
<dbReference type="InterPro" id="IPR023415">
    <property type="entry name" value="LDLR_class-A_CS"/>
</dbReference>
<evidence type="ECO:0000313" key="8">
    <source>
        <dbReference type="Proteomes" id="UP001608902"/>
    </source>
</evidence>
<dbReference type="PROSITE" id="PS01209">
    <property type="entry name" value="LDLRA_1"/>
    <property type="match status" value="1"/>
</dbReference>
<evidence type="ECO:0000256" key="1">
    <source>
        <dbReference type="ARBA" id="ARBA00022729"/>
    </source>
</evidence>
<dbReference type="Proteomes" id="UP001608902">
    <property type="component" value="Unassembled WGS sequence"/>
</dbReference>
<dbReference type="CDD" id="cd00112">
    <property type="entry name" value="LDLa"/>
    <property type="match status" value="1"/>
</dbReference>
<dbReference type="Pfam" id="PF00057">
    <property type="entry name" value="Ldl_recept_a"/>
    <property type="match status" value="1"/>
</dbReference>
<evidence type="ECO:0000256" key="2">
    <source>
        <dbReference type="ARBA" id="ARBA00022737"/>
    </source>
</evidence>
<dbReference type="FunFam" id="4.10.400.10:FF:000034">
    <property type="entry name" value="Low-density lipoprotein receptor-related protein 2"/>
    <property type="match status" value="1"/>
</dbReference>
<dbReference type="AlphaFoldDB" id="A0ABD6E7A2"/>
<evidence type="ECO:0000256" key="5">
    <source>
        <dbReference type="PROSITE-ProRule" id="PRU00124"/>
    </source>
</evidence>
<name>A0ABD6E7A2_9BILA</name>
<dbReference type="SUPFAM" id="SSF57424">
    <property type="entry name" value="LDL receptor-like module"/>
    <property type="match status" value="1"/>
</dbReference>
<feature type="disulfide bond" evidence="5">
    <location>
        <begin position="68"/>
        <end position="86"/>
    </location>
</feature>
<accession>A0ABD6E7A2</accession>
<keyword evidence="3 5" id="KW-1015">Disulfide bond</keyword>
<feature type="signal peptide" evidence="6">
    <location>
        <begin position="1"/>
        <end position="23"/>
    </location>
</feature>
<dbReference type="InterPro" id="IPR036055">
    <property type="entry name" value="LDL_receptor-like_sf"/>
</dbReference>
<evidence type="ECO:0000256" key="4">
    <source>
        <dbReference type="ARBA" id="ARBA00023180"/>
    </source>
</evidence>
<evidence type="ECO:0000256" key="6">
    <source>
        <dbReference type="SAM" id="SignalP"/>
    </source>
</evidence>
<organism evidence="7 8">
    <name type="scientific">Gnathostoma spinigerum</name>
    <dbReference type="NCBI Taxonomy" id="75299"/>
    <lineage>
        <taxon>Eukaryota</taxon>
        <taxon>Metazoa</taxon>
        <taxon>Ecdysozoa</taxon>
        <taxon>Nematoda</taxon>
        <taxon>Chromadorea</taxon>
        <taxon>Rhabditida</taxon>
        <taxon>Spirurina</taxon>
        <taxon>Gnathostomatomorpha</taxon>
        <taxon>Gnathostomatoidea</taxon>
        <taxon>Gnathostomatidae</taxon>
        <taxon>Gnathostoma</taxon>
    </lineage>
</organism>